<proteinExistence type="predicted"/>
<feature type="domain" description="Organic solvent tolerance-like N-terminal" evidence="2">
    <location>
        <begin position="30"/>
        <end position="70"/>
    </location>
</feature>
<dbReference type="Pfam" id="PF03968">
    <property type="entry name" value="LptD_N"/>
    <property type="match status" value="1"/>
</dbReference>
<dbReference type="EMBL" id="BMHH01000012">
    <property type="protein sequence ID" value="GGA98926.1"/>
    <property type="molecule type" value="Genomic_DNA"/>
</dbReference>
<organism evidence="3 4">
    <name type="scientific">Brucella endophytica</name>
    <dbReference type="NCBI Taxonomy" id="1963359"/>
    <lineage>
        <taxon>Bacteria</taxon>
        <taxon>Pseudomonadati</taxon>
        <taxon>Pseudomonadota</taxon>
        <taxon>Alphaproteobacteria</taxon>
        <taxon>Hyphomicrobiales</taxon>
        <taxon>Brucellaceae</taxon>
        <taxon>Brucella/Ochrobactrum group</taxon>
        <taxon>Brucella</taxon>
    </lineage>
</organism>
<dbReference type="AlphaFoldDB" id="A0A916SH17"/>
<reference evidence="3" key="2">
    <citation type="submission" date="2020-09" db="EMBL/GenBank/DDBJ databases">
        <authorList>
            <person name="Sun Q."/>
            <person name="Zhou Y."/>
        </authorList>
    </citation>
    <scope>NUCLEOTIDE SEQUENCE</scope>
    <source>
        <strain evidence="3">CGMCC 1.15082</strain>
    </source>
</reference>
<dbReference type="Proteomes" id="UP000646478">
    <property type="component" value="Unassembled WGS sequence"/>
</dbReference>
<comment type="caution">
    <text evidence="3">The sequence shown here is derived from an EMBL/GenBank/DDBJ whole genome shotgun (WGS) entry which is preliminary data.</text>
</comment>
<dbReference type="RefSeq" id="WP_188824915.1">
    <property type="nucleotide sequence ID" value="NZ_BMHH01000012.1"/>
</dbReference>
<keyword evidence="1" id="KW-0732">Signal</keyword>
<protein>
    <recommendedName>
        <fullName evidence="2">Organic solvent tolerance-like N-terminal domain-containing protein</fullName>
    </recommendedName>
</protein>
<evidence type="ECO:0000259" key="2">
    <source>
        <dbReference type="Pfam" id="PF03968"/>
    </source>
</evidence>
<dbReference type="Gene3D" id="2.60.450.10">
    <property type="entry name" value="Lipopolysaccharide (LPS) transport protein A like domain"/>
    <property type="match status" value="1"/>
</dbReference>
<evidence type="ECO:0000256" key="1">
    <source>
        <dbReference type="SAM" id="SignalP"/>
    </source>
</evidence>
<feature type="signal peptide" evidence="1">
    <location>
        <begin position="1"/>
        <end position="21"/>
    </location>
</feature>
<reference evidence="3" key="1">
    <citation type="journal article" date="2014" name="Int. J. Syst. Evol. Microbiol.">
        <title>Complete genome sequence of Corynebacterium casei LMG S-19264T (=DSM 44701T), isolated from a smear-ripened cheese.</title>
        <authorList>
            <consortium name="US DOE Joint Genome Institute (JGI-PGF)"/>
            <person name="Walter F."/>
            <person name="Albersmeier A."/>
            <person name="Kalinowski J."/>
            <person name="Ruckert C."/>
        </authorList>
    </citation>
    <scope>NUCLEOTIDE SEQUENCE</scope>
    <source>
        <strain evidence="3">CGMCC 1.15082</strain>
    </source>
</reference>
<evidence type="ECO:0000313" key="4">
    <source>
        <dbReference type="Proteomes" id="UP000646478"/>
    </source>
</evidence>
<sequence length="86" mass="9173">MNKLLIAATVSLFALNGVAFAATETVSDFQVQADTIKVKDQKTHAAGHVVITQGNTTIKMKRAIISKDGDKILIEAPGNHALKKKS</sequence>
<evidence type="ECO:0000313" key="3">
    <source>
        <dbReference type="EMBL" id="GGA98926.1"/>
    </source>
</evidence>
<feature type="chain" id="PRO_5037525617" description="Organic solvent tolerance-like N-terminal domain-containing protein" evidence="1">
    <location>
        <begin position="22"/>
        <end position="86"/>
    </location>
</feature>
<gene>
    <name evidence="3" type="ORF">GCM10011491_28970</name>
</gene>
<name>A0A916SH17_9HYPH</name>
<dbReference type="InterPro" id="IPR005653">
    <property type="entry name" value="OstA-like_N"/>
</dbReference>
<accession>A0A916SH17</accession>
<keyword evidence="4" id="KW-1185">Reference proteome</keyword>